<dbReference type="RefSeq" id="WP_295368479.1">
    <property type="nucleotide sequence ID" value="NZ_DYUC01000021.1"/>
</dbReference>
<reference evidence="1" key="2">
    <citation type="submission" date="2021-09" db="EMBL/GenBank/DDBJ databases">
        <authorList>
            <person name="Gilroy R."/>
        </authorList>
    </citation>
    <scope>NUCLEOTIDE SEQUENCE</scope>
    <source>
        <strain evidence="1">CHK179-5677</strain>
    </source>
</reference>
<dbReference type="AlphaFoldDB" id="A0A921SRZ3"/>
<evidence type="ECO:0000313" key="1">
    <source>
        <dbReference type="EMBL" id="HJG85883.1"/>
    </source>
</evidence>
<name>A0A921SRZ3_9FIRM</name>
<sequence>MDGLVRAKVALNDANFWYDMESRLEKLCSRFYKLCQGEKPRQALIRVYKWTASTDKVLEFLSAHQPNTVCSLSNDPPAITFAPRRDQEIACDYICVEYKQLYLIPKSKAFIKRYTYFEIYYDGHIVSCLMDLPTFHKNGPFELLDMDPTEWAHAKLQIKLWNKLLRPNLEDLDEIADIIPSNFAKPFYKRLSQYGESKTPAESLQYPQHDKIIWPLLTYLHLMQNLPLLPKTQIPCCMINYVCPGKYKDFAEQLASYLTKCLGTDPIITMPLSRSSNYFKRSDERDKPGAAEPYLFLLERINSSQLQEAITDLEQYKRSRSRKWDTHPFLNAVPICVGENPIPNSLVINIHVPKDFVLPDSDIIKSGFLYFGKALYKFRDKYRRQKSRLKKYYQKKKDAIDALLDEQAPSFKQSSLYPLSIWFMVMYGAKNFSKKSLIKSEENNWLQTWIDSWSQEQRTLEDEVQENEYSPVYPVPWAV</sequence>
<evidence type="ECO:0000313" key="2">
    <source>
        <dbReference type="Proteomes" id="UP000760668"/>
    </source>
</evidence>
<comment type="caution">
    <text evidence="1">The sequence shown here is derived from an EMBL/GenBank/DDBJ whole genome shotgun (WGS) entry which is preliminary data.</text>
</comment>
<protein>
    <submittedName>
        <fullName evidence="1">Uncharacterized protein</fullName>
    </submittedName>
</protein>
<gene>
    <name evidence="1" type="ORF">K8V01_02465</name>
</gene>
<accession>A0A921SRZ3</accession>
<dbReference type="Proteomes" id="UP000760668">
    <property type="component" value="Unassembled WGS sequence"/>
</dbReference>
<organism evidence="1 2">
    <name type="scientific">Pseudoflavonifractor capillosus</name>
    <dbReference type="NCBI Taxonomy" id="106588"/>
    <lineage>
        <taxon>Bacteria</taxon>
        <taxon>Bacillati</taxon>
        <taxon>Bacillota</taxon>
        <taxon>Clostridia</taxon>
        <taxon>Eubacteriales</taxon>
        <taxon>Oscillospiraceae</taxon>
        <taxon>Pseudoflavonifractor</taxon>
    </lineage>
</organism>
<proteinExistence type="predicted"/>
<dbReference type="EMBL" id="DYUC01000021">
    <property type="protein sequence ID" value="HJG85883.1"/>
    <property type="molecule type" value="Genomic_DNA"/>
</dbReference>
<reference evidence="1" key="1">
    <citation type="journal article" date="2021" name="PeerJ">
        <title>Extensive microbial diversity within the chicken gut microbiome revealed by metagenomics and culture.</title>
        <authorList>
            <person name="Gilroy R."/>
            <person name="Ravi A."/>
            <person name="Getino M."/>
            <person name="Pursley I."/>
            <person name="Horton D.L."/>
            <person name="Alikhan N.F."/>
            <person name="Baker D."/>
            <person name="Gharbi K."/>
            <person name="Hall N."/>
            <person name="Watson M."/>
            <person name="Adriaenssens E.M."/>
            <person name="Foster-Nyarko E."/>
            <person name="Jarju S."/>
            <person name="Secka A."/>
            <person name="Antonio M."/>
            <person name="Oren A."/>
            <person name="Chaudhuri R.R."/>
            <person name="La Ragione R."/>
            <person name="Hildebrand F."/>
            <person name="Pallen M.J."/>
        </authorList>
    </citation>
    <scope>NUCLEOTIDE SEQUENCE</scope>
    <source>
        <strain evidence="1">CHK179-5677</strain>
    </source>
</reference>